<keyword evidence="3" id="KW-1185">Reference proteome</keyword>
<keyword evidence="1" id="KW-0472">Membrane</keyword>
<dbReference type="EMBL" id="BRYA01000124">
    <property type="protein sequence ID" value="GMI40279.1"/>
    <property type="molecule type" value="Genomic_DNA"/>
</dbReference>
<evidence type="ECO:0000313" key="3">
    <source>
        <dbReference type="Proteomes" id="UP001165065"/>
    </source>
</evidence>
<keyword evidence="1" id="KW-0812">Transmembrane</keyword>
<dbReference type="OrthoDB" id="202195at2759"/>
<keyword evidence="1" id="KW-1133">Transmembrane helix</keyword>
<evidence type="ECO:0000256" key="1">
    <source>
        <dbReference type="SAM" id="Phobius"/>
    </source>
</evidence>
<dbReference type="Pfam" id="PF06522">
    <property type="entry name" value="B12D"/>
    <property type="match status" value="1"/>
</dbReference>
<feature type="transmembrane region" description="Helical" evidence="1">
    <location>
        <begin position="53"/>
        <end position="76"/>
    </location>
</feature>
<comment type="caution">
    <text evidence="2">The sequence shown here is derived from an EMBL/GenBank/DDBJ whole genome shotgun (WGS) entry which is preliminary data.</text>
</comment>
<gene>
    <name evidence="2" type="ORF">TrCOL_g60</name>
</gene>
<dbReference type="Proteomes" id="UP001165065">
    <property type="component" value="Unassembled WGS sequence"/>
</dbReference>
<sequence>MLSRIATSSFSRRVPTFTSRVGSARTFVERPLSDWERQQSANFKKNWLSDAGAYPVMFVIGFACCFCGVVGTRCLLTNPDVRIDPKKRTSVMRYWGPGFQ</sequence>
<protein>
    <submittedName>
        <fullName evidence="2">Uncharacterized protein</fullName>
    </submittedName>
</protein>
<dbReference type="AlphaFoldDB" id="A0A9W7GAT8"/>
<evidence type="ECO:0000313" key="2">
    <source>
        <dbReference type="EMBL" id="GMI40279.1"/>
    </source>
</evidence>
<organism evidence="2 3">
    <name type="scientific">Triparma columacea</name>
    <dbReference type="NCBI Taxonomy" id="722753"/>
    <lineage>
        <taxon>Eukaryota</taxon>
        <taxon>Sar</taxon>
        <taxon>Stramenopiles</taxon>
        <taxon>Ochrophyta</taxon>
        <taxon>Bolidophyceae</taxon>
        <taxon>Parmales</taxon>
        <taxon>Triparmaceae</taxon>
        <taxon>Triparma</taxon>
    </lineage>
</organism>
<reference evidence="3" key="1">
    <citation type="journal article" date="2023" name="Commun. Biol.">
        <title>Genome analysis of Parmales, the sister group of diatoms, reveals the evolutionary specialization of diatoms from phago-mixotrophs to photoautotrophs.</title>
        <authorList>
            <person name="Ban H."/>
            <person name="Sato S."/>
            <person name="Yoshikawa S."/>
            <person name="Yamada K."/>
            <person name="Nakamura Y."/>
            <person name="Ichinomiya M."/>
            <person name="Sato N."/>
            <person name="Blanc-Mathieu R."/>
            <person name="Endo H."/>
            <person name="Kuwata A."/>
            <person name="Ogata H."/>
        </authorList>
    </citation>
    <scope>NUCLEOTIDE SEQUENCE [LARGE SCALE GENOMIC DNA]</scope>
</reference>
<proteinExistence type="predicted"/>
<dbReference type="InterPro" id="IPR010530">
    <property type="entry name" value="B12D"/>
</dbReference>
<accession>A0A9W7GAT8</accession>
<name>A0A9W7GAT8_9STRA</name>